<feature type="transmembrane region" description="Helical" evidence="3">
    <location>
        <begin position="16"/>
        <end position="35"/>
    </location>
</feature>
<evidence type="ECO:0000256" key="2">
    <source>
        <dbReference type="ARBA" id="ARBA00022679"/>
    </source>
</evidence>
<dbReference type="Bgee" id="WBGene00020900">
    <property type="expression patterns" value="Expressed in multicellular organism and 1 other cell type or tissue"/>
</dbReference>
<evidence type="ECO:0000313" key="6">
    <source>
        <dbReference type="WormBase" id="T28F2.1"/>
    </source>
</evidence>
<sequence>MRYAKRIFNFILKNNKFYIVIIVVLLLIVIFQWMVPGYYDYNQISTLVYCDKNPSDQHRYLLFPMVTIVFDGGLGNQLFEVFSLLGLALKLNRTAIFNSEDWILHSKLNLLREQVPQVAERVISIPIEIPESSRFIYSPACCHFQFSPLLSCEQSKYLVIDGHYFQSHKYFSSIETSIRKWLNPPQEEEKLLKKMIRRKDEFRFKICVHIRRGDFLTDSQHAGTASNFTIRAVDHLYTQHPGLVYLFSNDPGWVREKIAAHLDYQSDVKVMETSEAIKDLYFAQIHCDAVLITAPSSTFGWWLGYLSKNQSSVYYRDIQETEDMVKHQMVEEDFFPSTWKKLGMSQNGLIISK</sequence>
<dbReference type="CDD" id="cd11301">
    <property type="entry name" value="Fut1_Fut2_like"/>
    <property type="match status" value="1"/>
</dbReference>
<dbReference type="SMR" id="O01660"/>
<dbReference type="GeneID" id="189047"/>
<evidence type="ECO:0000313" key="5">
    <source>
        <dbReference type="Proteomes" id="UP000001940"/>
    </source>
</evidence>
<dbReference type="HOGENOM" id="CLU_785801_0_0_1"/>
<dbReference type="InParanoid" id="O01660"/>
<dbReference type="InterPro" id="IPR052501">
    <property type="entry name" value="Alpha-1-2_FucT"/>
</dbReference>
<keyword evidence="3" id="KW-0812">Transmembrane</keyword>
<reference evidence="4 5" key="1">
    <citation type="journal article" date="1998" name="Science">
        <title>Genome sequence of the nematode C. elegans: a platform for investigating biology.</title>
        <authorList>
            <consortium name="The C. elegans sequencing consortium"/>
            <person name="Sulson J.E."/>
            <person name="Waterston R."/>
        </authorList>
    </citation>
    <scope>NUCLEOTIDE SEQUENCE [LARGE SCALE GENOMIC DNA]</scope>
    <source>
        <strain evidence="4 5">Bristol N2</strain>
    </source>
</reference>
<keyword evidence="3" id="KW-0472">Membrane</keyword>
<dbReference type="GO" id="GO:0008107">
    <property type="term" value="F:galactoside 2-alpha-L-fucosyltransferase activity"/>
    <property type="evidence" value="ECO:0007669"/>
    <property type="project" value="InterPro"/>
</dbReference>
<keyword evidence="1" id="KW-0328">Glycosyltransferase</keyword>
<dbReference type="RefSeq" id="NP_491192.2">
    <property type="nucleotide sequence ID" value="NM_058791.2"/>
</dbReference>
<dbReference type="PANTHER" id="PTHR22898:SF4">
    <property type="entry name" value="GALACTOSIDE 2-ALPHA-L-FUCOSYLTRANSFERASE-RELATED"/>
    <property type="match status" value="1"/>
</dbReference>
<evidence type="ECO:0000313" key="4">
    <source>
        <dbReference type="EMBL" id="CCD68369.1"/>
    </source>
</evidence>
<dbReference type="FunCoup" id="O01660">
    <property type="interactions" value="15"/>
</dbReference>
<dbReference type="EMBL" id="BX284601">
    <property type="protein sequence ID" value="CCD68369.1"/>
    <property type="molecule type" value="Genomic_DNA"/>
</dbReference>
<dbReference type="PhylomeDB" id="O01660"/>
<dbReference type="WormBase" id="T28F2.1">
    <property type="protein sequence ID" value="CE45021"/>
    <property type="gene ID" value="WBGene00020900"/>
</dbReference>
<keyword evidence="5" id="KW-1185">Reference proteome</keyword>
<dbReference type="CTD" id="189047"/>
<dbReference type="GO" id="GO:0005975">
    <property type="term" value="P:carbohydrate metabolic process"/>
    <property type="evidence" value="ECO:0007669"/>
    <property type="project" value="InterPro"/>
</dbReference>
<dbReference type="Pfam" id="PF01531">
    <property type="entry name" value="Glyco_transf_11"/>
    <property type="match status" value="1"/>
</dbReference>
<name>O01660_CAEEL</name>
<dbReference type="PANTHER" id="PTHR22898">
    <property type="entry name" value="UNCHARACTERIZED GLYCOSOL TRANSFERASE-RELATED"/>
    <property type="match status" value="1"/>
</dbReference>
<dbReference type="OrthoDB" id="5854901at2759"/>
<dbReference type="KEGG" id="cel:CELE_T28F2.1"/>
<dbReference type="OMA" id="VINTWLA"/>
<proteinExistence type="predicted"/>
<dbReference type="UCSC" id="T28F2.1">
    <property type="organism name" value="c. elegans"/>
</dbReference>
<dbReference type="eggNOG" id="ENOG502SGEF">
    <property type="taxonomic scope" value="Eukaryota"/>
</dbReference>
<dbReference type="CAZy" id="GT11">
    <property type="family name" value="Glycosyltransferase Family 11"/>
</dbReference>
<dbReference type="AGR" id="WB:WBGene00020900"/>
<dbReference type="PaxDb" id="6239-T28F2.1"/>
<evidence type="ECO:0000256" key="1">
    <source>
        <dbReference type="ARBA" id="ARBA00022676"/>
    </source>
</evidence>
<protein>
    <submittedName>
        <fullName evidence="4">L-Fucosyltransferase</fullName>
    </submittedName>
</protein>
<keyword evidence="3" id="KW-1133">Transmembrane helix</keyword>
<dbReference type="InterPro" id="IPR002516">
    <property type="entry name" value="Glyco_trans_11"/>
</dbReference>
<keyword evidence="2" id="KW-0808">Transferase</keyword>
<dbReference type="AlphaFoldDB" id="O01660"/>
<organism evidence="4 5">
    <name type="scientific">Caenorhabditis elegans</name>
    <dbReference type="NCBI Taxonomy" id="6239"/>
    <lineage>
        <taxon>Eukaryota</taxon>
        <taxon>Metazoa</taxon>
        <taxon>Ecdysozoa</taxon>
        <taxon>Nematoda</taxon>
        <taxon>Chromadorea</taxon>
        <taxon>Rhabditida</taxon>
        <taxon>Rhabditina</taxon>
        <taxon>Rhabditomorpha</taxon>
        <taxon>Rhabditoidea</taxon>
        <taxon>Rhabditidae</taxon>
        <taxon>Peloderinae</taxon>
        <taxon>Caenorhabditis</taxon>
    </lineage>
</organism>
<gene>
    <name evidence="4" type="ORF">CELE_T28F2.1</name>
    <name evidence="4 6" type="ORF">T28F2.1</name>
</gene>
<dbReference type="Proteomes" id="UP000001940">
    <property type="component" value="Chromosome I"/>
</dbReference>
<evidence type="ECO:0000256" key="3">
    <source>
        <dbReference type="SAM" id="Phobius"/>
    </source>
</evidence>
<dbReference type="GO" id="GO:0016020">
    <property type="term" value="C:membrane"/>
    <property type="evidence" value="ECO:0007669"/>
    <property type="project" value="InterPro"/>
</dbReference>
<accession>O01660</accession>